<evidence type="ECO:0000256" key="1">
    <source>
        <dbReference type="SAM" id="MobiDB-lite"/>
    </source>
</evidence>
<comment type="caution">
    <text evidence="2">The sequence shown here is derived from an EMBL/GenBank/DDBJ whole genome shotgun (WGS) entry which is preliminary data.</text>
</comment>
<feature type="compositionally biased region" description="Basic residues" evidence="1">
    <location>
        <begin position="1"/>
        <end position="10"/>
    </location>
</feature>
<dbReference type="EMBL" id="CAXAMN010023572">
    <property type="protein sequence ID" value="CAK9078474.1"/>
    <property type="molecule type" value="Genomic_DNA"/>
</dbReference>
<organism evidence="2 3">
    <name type="scientific">Durusdinium trenchii</name>
    <dbReference type="NCBI Taxonomy" id="1381693"/>
    <lineage>
        <taxon>Eukaryota</taxon>
        <taxon>Sar</taxon>
        <taxon>Alveolata</taxon>
        <taxon>Dinophyceae</taxon>
        <taxon>Suessiales</taxon>
        <taxon>Symbiodiniaceae</taxon>
        <taxon>Durusdinium</taxon>
    </lineage>
</organism>
<proteinExistence type="predicted"/>
<dbReference type="Proteomes" id="UP001642484">
    <property type="component" value="Unassembled WGS sequence"/>
</dbReference>
<keyword evidence="3" id="KW-1185">Reference proteome</keyword>
<accession>A0ABP0PUE6</accession>
<feature type="region of interest" description="Disordered" evidence="1">
    <location>
        <begin position="1"/>
        <end position="40"/>
    </location>
</feature>
<protein>
    <submittedName>
        <fullName evidence="2">Uncharacterized protein</fullName>
    </submittedName>
</protein>
<feature type="compositionally biased region" description="Low complexity" evidence="1">
    <location>
        <begin position="11"/>
        <end position="40"/>
    </location>
</feature>
<name>A0ABP0PUE6_9DINO</name>
<evidence type="ECO:0000313" key="2">
    <source>
        <dbReference type="EMBL" id="CAK9078474.1"/>
    </source>
</evidence>
<evidence type="ECO:0000313" key="3">
    <source>
        <dbReference type="Proteomes" id="UP001642484"/>
    </source>
</evidence>
<gene>
    <name evidence="2" type="ORF">CCMP2556_LOCUS38685</name>
</gene>
<sequence length="173" mass="19498">MKQYRPHCHSRFLPAASAARSPSRARAAAPLRSPSRSMAANSLRGGKNVYGPHCLQSNWFEERLEPVKHQAALEKLHQLPAASAKTWTKTSESYGEQFKEVMDKKGPALESASWLSYMKTDAADMYASTHVKSFQHPGLMVDSSELKLPMTVEQLEKYRETWTKGDADRFQRG</sequence>
<reference evidence="2 3" key="1">
    <citation type="submission" date="2024-02" db="EMBL/GenBank/DDBJ databases">
        <authorList>
            <person name="Chen Y."/>
            <person name="Shah S."/>
            <person name="Dougan E. K."/>
            <person name="Thang M."/>
            <person name="Chan C."/>
        </authorList>
    </citation>
    <scope>NUCLEOTIDE SEQUENCE [LARGE SCALE GENOMIC DNA]</scope>
</reference>